<comment type="similarity">
    <text evidence="2">Belongs to the UPF0496 family.</text>
</comment>
<sequence>MGNQASCKKPSNLSTELSSYEAACAIDEELRSFDTKLQARTNHVINTVAADVEVRALSLDSLKEVIGCLLDVNQEVVKVILDCKKDIWKSHELFKLVEDYFDNSLHTLDFCAALEKSLKRARDNQLLLLVALQQFDEEELSKSEFGSGPKVSYKRTMEELRNFKEAGNPFTEEFYVRFHMAYKHQIEMMEKLRSKKGKLDKKLKSIHSWRKLSSIIFVASFATVLICSVVAAAIAAPPVATAALAAATSVPLGSMGKWIDSLWRNYESTVKGQRELVGTMQLGSYVAIKDLETIRVTLDRLEVEMVAVEKAAEFVSTEEEGGEAAVKIGMEEIRKKLDGFMRNVEELEIQVGVCSKDIRQARTVVLQLVIK</sequence>
<evidence type="ECO:0000256" key="2">
    <source>
        <dbReference type="ARBA" id="ARBA00009074"/>
    </source>
</evidence>
<organism evidence="8 9">
    <name type="scientific">Linum tenue</name>
    <dbReference type="NCBI Taxonomy" id="586396"/>
    <lineage>
        <taxon>Eukaryota</taxon>
        <taxon>Viridiplantae</taxon>
        <taxon>Streptophyta</taxon>
        <taxon>Embryophyta</taxon>
        <taxon>Tracheophyta</taxon>
        <taxon>Spermatophyta</taxon>
        <taxon>Magnoliopsida</taxon>
        <taxon>eudicotyledons</taxon>
        <taxon>Gunneridae</taxon>
        <taxon>Pentapetalae</taxon>
        <taxon>rosids</taxon>
        <taxon>fabids</taxon>
        <taxon>Malpighiales</taxon>
        <taxon>Linaceae</taxon>
        <taxon>Linum</taxon>
    </lineage>
</organism>
<dbReference type="InterPro" id="IPR007749">
    <property type="entry name" value="DUF677"/>
</dbReference>
<protein>
    <submittedName>
        <fullName evidence="8">Uncharacterized protein</fullName>
    </submittedName>
</protein>
<keyword evidence="9" id="KW-1185">Reference proteome</keyword>
<dbReference type="Proteomes" id="UP001154282">
    <property type="component" value="Unassembled WGS sequence"/>
</dbReference>
<evidence type="ECO:0000256" key="4">
    <source>
        <dbReference type="ARBA" id="ARBA00022989"/>
    </source>
</evidence>
<evidence type="ECO:0000256" key="1">
    <source>
        <dbReference type="ARBA" id="ARBA00004370"/>
    </source>
</evidence>
<reference evidence="8" key="1">
    <citation type="submission" date="2022-08" db="EMBL/GenBank/DDBJ databases">
        <authorList>
            <person name="Gutierrez-Valencia J."/>
        </authorList>
    </citation>
    <scope>NUCLEOTIDE SEQUENCE</scope>
</reference>
<feature type="transmembrane region" description="Helical" evidence="7">
    <location>
        <begin position="212"/>
        <end position="234"/>
    </location>
</feature>
<feature type="coiled-coil region" evidence="6">
    <location>
        <begin position="291"/>
        <end position="350"/>
    </location>
</feature>
<keyword evidence="4 7" id="KW-1133">Transmembrane helix</keyword>
<comment type="subcellular location">
    <subcellularLocation>
        <location evidence="1">Membrane</location>
    </subcellularLocation>
</comment>
<gene>
    <name evidence="8" type="ORF">LITE_LOCUS1383</name>
</gene>
<dbReference type="EMBL" id="CAMGYJ010000002">
    <property type="protein sequence ID" value="CAI0377213.1"/>
    <property type="molecule type" value="Genomic_DNA"/>
</dbReference>
<proteinExistence type="inferred from homology"/>
<keyword evidence="6" id="KW-0175">Coiled coil</keyword>
<keyword evidence="3 7" id="KW-0812">Transmembrane</keyword>
<evidence type="ECO:0000313" key="9">
    <source>
        <dbReference type="Proteomes" id="UP001154282"/>
    </source>
</evidence>
<evidence type="ECO:0000256" key="7">
    <source>
        <dbReference type="SAM" id="Phobius"/>
    </source>
</evidence>
<evidence type="ECO:0000256" key="6">
    <source>
        <dbReference type="SAM" id="Coils"/>
    </source>
</evidence>
<evidence type="ECO:0000256" key="5">
    <source>
        <dbReference type="ARBA" id="ARBA00023136"/>
    </source>
</evidence>
<keyword evidence="5 7" id="KW-0472">Membrane</keyword>
<comment type="caution">
    <text evidence="8">The sequence shown here is derived from an EMBL/GenBank/DDBJ whole genome shotgun (WGS) entry which is preliminary data.</text>
</comment>
<evidence type="ECO:0000256" key="3">
    <source>
        <dbReference type="ARBA" id="ARBA00022692"/>
    </source>
</evidence>
<dbReference type="AlphaFoldDB" id="A0AAV0GXW7"/>
<dbReference type="GO" id="GO:0016020">
    <property type="term" value="C:membrane"/>
    <property type="evidence" value="ECO:0007669"/>
    <property type="project" value="UniProtKB-SubCell"/>
</dbReference>
<dbReference type="Pfam" id="PF05055">
    <property type="entry name" value="DUF677"/>
    <property type="match status" value="1"/>
</dbReference>
<name>A0AAV0GXW7_9ROSI</name>
<evidence type="ECO:0000313" key="8">
    <source>
        <dbReference type="EMBL" id="CAI0377213.1"/>
    </source>
</evidence>
<dbReference type="PANTHER" id="PTHR31113:SF3">
    <property type="entry name" value="UPF0496 PROTEIN 1"/>
    <property type="match status" value="1"/>
</dbReference>
<accession>A0AAV0GXW7</accession>
<dbReference type="PANTHER" id="PTHR31113">
    <property type="entry name" value="UPF0496 PROTEIN 3-RELATED"/>
    <property type="match status" value="1"/>
</dbReference>